<evidence type="ECO:0000313" key="5">
    <source>
        <dbReference type="Proteomes" id="UP000019678"/>
    </source>
</evidence>
<dbReference type="STRING" id="1192034.CAP_4211"/>
<keyword evidence="5" id="KW-1185">Reference proteome</keyword>
<dbReference type="PANTHER" id="PTHR30055:SF226">
    <property type="entry name" value="HTH-TYPE TRANSCRIPTIONAL REGULATOR PKSA"/>
    <property type="match status" value="1"/>
</dbReference>
<dbReference type="InterPro" id="IPR009057">
    <property type="entry name" value="Homeodomain-like_sf"/>
</dbReference>
<dbReference type="Pfam" id="PF00440">
    <property type="entry name" value="TetR_N"/>
    <property type="match status" value="1"/>
</dbReference>
<feature type="DNA-binding region" description="H-T-H motif" evidence="2">
    <location>
        <begin position="35"/>
        <end position="54"/>
    </location>
</feature>
<dbReference type="Gene3D" id="1.10.357.10">
    <property type="entry name" value="Tetracycline Repressor, domain 2"/>
    <property type="match status" value="1"/>
</dbReference>
<dbReference type="PRINTS" id="PR00455">
    <property type="entry name" value="HTHTETR"/>
</dbReference>
<dbReference type="EMBL" id="ASRX01000030">
    <property type="protein sequence ID" value="EYF04735.1"/>
    <property type="molecule type" value="Genomic_DNA"/>
</dbReference>
<feature type="domain" description="HTH tetR-type" evidence="3">
    <location>
        <begin position="12"/>
        <end position="72"/>
    </location>
</feature>
<evidence type="ECO:0000259" key="3">
    <source>
        <dbReference type="PROSITE" id="PS50977"/>
    </source>
</evidence>
<dbReference type="RefSeq" id="WP_044243613.1">
    <property type="nucleotide sequence ID" value="NZ_ASRX01000030.1"/>
</dbReference>
<protein>
    <submittedName>
        <fullName evidence="4">Transcriptional regulator, TetR family</fullName>
    </submittedName>
</protein>
<name>A0A017T7F4_9BACT</name>
<dbReference type="Gene3D" id="1.10.10.60">
    <property type="entry name" value="Homeodomain-like"/>
    <property type="match status" value="1"/>
</dbReference>
<organism evidence="4 5">
    <name type="scientific">Chondromyces apiculatus DSM 436</name>
    <dbReference type="NCBI Taxonomy" id="1192034"/>
    <lineage>
        <taxon>Bacteria</taxon>
        <taxon>Pseudomonadati</taxon>
        <taxon>Myxococcota</taxon>
        <taxon>Polyangia</taxon>
        <taxon>Polyangiales</taxon>
        <taxon>Polyangiaceae</taxon>
        <taxon>Chondromyces</taxon>
    </lineage>
</organism>
<dbReference type="InterPro" id="IPR050109">
    <property type="entry name" value="HTH-type_TetR-like_transc_reg"/>
</dbReference>
<dbReference type="InterPro" id="IPR041474">
    <property type="entry name" value="NicS_C"/>
</dbReference>
<dbReference type="InterPro" id="IPR036271">
    <property type="entry name" value="Tet_transcr_reg_TetR-rel_C_sf"/>
</dbReference>
<proteinExistence type="predicted"/>
<dbReference type="Proteomes" id="UP000019678">
    <property type="component" value="Unassembled WGS sequence"/>
</dbReference>
<sequence length="215" mass="23879">MSSALPGDTSGDDRRSRILAVARQHFERYGYKRTVIDDIVAEVGIAKGSLYLEFPSKESLFFAVLDASRVRIKQRFAAATQDARSSVAWLRAMLRFTFASLDEEPLMVKLLVEDPDFKVMKRFARQDAKVTEADAALEHLRGILRDGIAAGEIRPDLDLEVTPFVLGALKFLHLHTSLATLDRIDRSRLVDGLIDLVIAGIEARPGDRTQGETPG</sequence>
<accession>A0A017T7F4</accession>
<dbReference type="SUPFAM" id="SSF48498">
    <property type="entry name" value="Tetracyclin repressor-like, C-terminal domain"/>
    <property type="match status" value="1"/>
</dbReference>
<reference evidence="4 5" key="1">
    <citation type="submission" date="2013-05" db="EMBL/GenBank/DDBJ databases">
        <title>Genome assembly of Chondromyces apiculatus DSM 436.</title>
        <authorList>
            <person name="Sharma G."/>
            <person name="Khatri I."/>
            <person name="Kaur C."/>
            <person name="Mayilraj S."/>
            <person name="Subramanian S."/>
        </authorList>
    </citation>
    <scope>NUCLEOTIDE SEQUENCE [LARGE SCALE GENOMIC DNA]</scope>
    <source>
        <strain evidence="4 5">DSM 436</strain>
    </source>
</reference>
<evidence type="ECO:0000256" key="1">
    <source>
        <dbReference type="ARBA" id="ARBA00023125"/>
    </source>
</evidence>
<keyword evidence="1 2" id="KW-0238">DNA-binding</keyword>
<dbReference type="AlphaFoldDB" id="A0A017T7F4"/>
<gene>
    <name evidence="4" type="ORF">CAP_4211</name>
</gene>
<dbReference type="GO" id="GO:0000976">
    <property type="term" value="F:transcription cis-regulatory region binding"/>
    <property type="evidence" value="ECO:0007669"/>
    <property type="project" value="TreeGrafter"/>
</dbReference>
<dbReference type="GO" id="GO:0003700">
    <property type="term" value="F:DNA-binding transcription factor activity"/>
    <property type="evidence" value="ECO:0007669"/>
    <property type="project" value="TreeGrafter"/>
</dbReference>
<evidence type="ECO:0000256" key="2">
    <source>
        <dbReference type="PROSITE-ProRule" id="PRU00335"/>
    </source>
</evidence>
<dbReference type="PROSITE" id="PS50977">
    <property type="entry name" value="HTH_TETR_2"/>
    <property type="match status" value="1"/>
</dbReference>
<dbReference type="Pfam" id="PF17938">
    <property type="entry name" value="TetR_C_29"/>
    <property type="match status" value="1"/>
</dbReference>
<dbReference type="InterPro" id="IPR001647">
    <property type="entry name" value="HTH_TetR"/>
</dbReference>
<dbReference type="OrthoDB" id="9812484at2"/>
<comment type="caution">
    <text evidence="4">The sequence shown here is derived from an EMBL/GenBank/DDBJ whole genome shotgun (WGS) entry which is preliminary data.</text>
</comment>
<dbReference type="SUPFAM" id="SSF46689">
    <property type="entry name" value="Homeodomain-like"/>
    <property type="match status" value="1"/>
</dbReference>
<dbReference type="eggNOG" id="COG1309">
    <property type="taxonomic scope" value="Bacteria"/>
</dbReference>
<evidence type="ECO:0000313" key="4">
    <source>
        <dbReference type="EMBL" id="EYF04735.1"/>
    </source>
</evidence>
<dbReference type="PANTHER" id="PTHR30055">
    <property type="entry name" value="HTH-TYPE TRANSCRIPTIONAL REGULATOR RUTR"/>
    <property type="match status" value="1"/>
</dbReference>